<dbReference type="InterPro" id="IPR052107">
    <property type="entry name" value="HEAT6"/>
</dbReference>
<evidence type="ECO:0000313" key="2">
    <source>
        <dbReference type="Proteomes" id="UP000272942"/>
    </source>
</evidence>
<reference evidence="3" key="1">
    <citation type="submission" date="2016-06" db="UniProtKB">
        <authorList>
            <consortium name="WormBaseParasite"/>
        </authorList>
    </citation>
    <scope>IDENTIFICATION</scope>
</reference>
<reference evidence="1 2" key="2">
    <citation type="submission" date="2018-11" db="EMBL/GenBank/DDBJ databases">
        <authorList>
            <consortium name="Pathogen Informatics"/>
        </authorList>
    </citation>
    <scope>NUCLEOTIDE SEQUENCE [LARGE SCALE GENOMIC DNA]</scope>
    <source>
        <strain evidence="1 2">Egypt</strain>
    </source>
</reference>
<dbReference type="WBParaSite" id="ECPE_0000915401-mRNA-1">
    <property type="protein sequence ID" value="ECPE_0000915401-mRNA-1"/>
    <property type="gene ID" value="ECPE_0000915401"/>
</dbReference>
<gene>
    <name evidence="1" type="ORF">ECPE_LOCUS9126</name>
</gene>
<protein>
    <submittedName>
        <fullName evidence="3">DUF3437 domain-containing protein</fullName>
    </submittedName>
</protein>
<sequence length="536" mass="59956">MSNMTAPLYNEPLQANLSLLAYIITRAPVVWSRALNQSVEMDVAWSLANCLEVMVAHRLRLVTNGPDWSTVLRELDDAGVKWPSLVQTCCELCTLSLSDSSDPGSNSLVTKENAELSSSVAFVGEDSNPADLTQKKSHVERLTDIALGADAVKFPDAHRCENGARALGYLLRILEAGFIRDQKVINQLFESMCEAMITNKVSSAEKIRWNANFAVGHLFQNTELWTWLSSQWTGAQQKTFADPLASMETAELINKLIRHLCYTFGRDKYFKARVYAANSLLGLFVHRLPVNSEILINTLHSSLIHTASKSTSRDVEFHILDAAFHIVRNVHDGTASMPCCTEFLHSESVMHSNFYSTGSHLSESKYRQQCLHLAVVLIFYALGSWLHQCTDPETLDRLESCLITKWLCPVVLNHLDGHIRACARNDDSSIVNDCKHETIYPRPMILSHLLELTDNTSPSERLQQAVELFQSHFSSLSCTVGPGLKQLVQLTQNVKGMPDANAYCIDAMWNSLDELQKAVTIGPILPDISKFRQIYD</sequence>
<dbReference type="Proteomes" id="UP000272942">
    <property type="component" value="Unassembled WGS sequence"/>
</dbReference>
<accession>A0A183AQ91</accession>
<dbReference type="InterPro" id="IPR016024">
    <property type="entry name" value="ARM-type_fold"/>
</dbReference>
<dbReference type="OrthoDB" id="6263619at2759"/>
<dbReference type="EMBL" id="UZAN01046955">
    <property type="protein sequence ID" value="VDP84831.1"/>
    <property type="molecule type" value="Genomic_DNA"/>
</dbReference>
<dbReference type="PANTHER" id="PTHR13366">
    <property type="entry name" value="MALARIA ANTIGEN-RELATED"/>
    <property type="match status" value="1"/>
</dbReference>
<dbReference type="AlphaFoldDB" id="A0A183AQ91"/>
<proteinExistence type="predicted"/>
<dbReference type="SUPFAM" id="SSF48371">
    <property type="entry name" value="ARM repeat"/>
    <property type="match status" value="1"/>
</dbReference>
<keyword evidence="2" id="KW-1185">Reference proteome</keyword>
<evidence type="ECO:0000313" key="3">
    <source>
        <dbReference type="WBParaSite" id="ECPE_0000915401-mRNA-1"/>
    </source>
</evidence>
<name>A0A183AQ91_9TREM</name>
<organism evidence="3">
    <name type="scientific">Echinostoma caproni</name>
    <dbReference type="NCBI Taxonomy" id="27848"/>
    <lineage>
        <taxon>Eukaryota</taxon>
        <taxon>Metazoa</taxon>
        <taxon>Spiralia</taxon>
        <taxon>Lophotrochozoa</taxon>
        <taxon>Platyhelminthes</taxon>
        <taxon>Trematoda</taxon>
        <taxon>Digenea</taxon>
        <taxon>Plagiorchiida</taxon>
        <taxon>Echinostomata</taxon>
        <taxon>Echinostomatoidea</taxon>
        <taxon>Echinostomatidae</taxon>
        <taxon>Echinostoma</taxon>
    </lineage>
</organism>
<dbReference type="PANTHER" id="PTHR13366:SF0">
    <property type="entry name" value="HEAT REPEAT-CONTAINING PROTEIN 6"/>
    <property type="match status" value="1"/>
</dbReference>
<evidence type="ECO:0000313" key="1">
    <source>
        <dbReference type="EMBL" id="VDP84831.1"/>
    </source>
</evidence>